<name>A0A8J8T0S1_HALGN</name>
<keyword evidence="2" id="KW-0812">Transmembrane</keyword>
<dbReference type="PANTHER" id="PTHR18867">
    <property type="entry name" value="RAD50"/>
    <property type="match status" value="1"/>
</dbReference>
<evidence type="ECO:0000313" key="3">
    <source>
        <dbReference type="EMBL" id="TNV77972.1"/>
    </source>
</evidence>
<dbReference type="Proteomes" id="UP000785679">
    <property type="component" value="Unassembled WGS sequence"/>
</dbReference>
<gene>
    <name evidence="3" type="ORF">FGO68_gene12264</name>
</gene>
<dbReference type="GO" id="GO:0030870">
    <property type="term" value="C:Mre11 complex"/>
    <property type="evidence" value="ECO:0007669"/>
    <property type="project" value="TreeGrafter"/>
</dbReference>
<dbReference type="GO" id="GO:0000794">
    <property type="term" value="C:condensed nuclear chromosome"/>
    <property type="evidence" value="ECO:0007669"/>
    <property type="project" value="TreeGrafter"/>
</dbReference>
<keyword evidence="2" id="KW-1133">Transmembrane helix</keyword>
<organism evidence="3 4">
    <name type="scientific">Halteria grandinella</name>
    <dbReference type="NCBI Taxonomy" id="5974"/>
    <lineage>
        <taxon>Eukaryota</taxon>
        <taxon>Sar</taxon>
        <taxon>Alveolata</taxon>
        <taxon>Ciliophora</taxon>
        <taxon>Intramacronucleata</taxon>
        <taxon>Spirotrichea</taxon>
        <taxon>Stichotrichia</taxon>
        <taxon>Sporadotrichida</taxon>
        <taxon>Halteriidae</taxon>
        <taxon>Halteria</taxon>
    </lineage>
</organism>
<dbReference type="GO" id="GO:0003691">
    <property type="term" value="F:double-stranded telomeric DNA binding"/>
    <property type="evidence" value="ECO:0007669"/>
    <property type="project" value="TreeGrafter"/>
</dbReference>
<evidence type="ECO:0000256" key="2">
    <source>
        <dbReference type="SAM" id="Phobius"/>
    </source>
</evidence>
<keyword evidence="4" id="KW-1185">Reference proteome</keyword>
<comment type="caution">
    <text evidence="3">The sequence shown here is derived from an EMBL/GenBank/DDBJ whole genome shotgun (WGS) entry which is preliminary data.</text>
</comment>
<dbReference type="AlphaFoldDB" id="A0A8J8T0S1"/>
<feature type="coiled-coil region" evidence="1">
    <location>
        <begin position="109"/>
        <end position="143"/>
    </location>
</feature>
<dbReference type="GO" id="GO:0070192">
    <property type="term" value="P:chromosome organization involved in meiotic cell cycle"/>
    <property type="evidence" value="ECO:0007669"/>
    <property type="project" value="TreeGrafter"/>
</dbReference>
<dbReference type="GO" id="GO:0051880">
    <property type="term" value="F:G-quadruplex DNA binding"/>
    <property type="evidence" value="ECO:0007669"/>
    <property type="project" value="TreeGrafter"/>
</dbReference>
<sequence>MGNAWSQSTKADKASGIIQALTKVGSAVLRNYGKLTKVIQSLYNSIGLTGEMTELALCVGNILEISTGVVAVAGITLSYYQTKSEVQLEKELEELQMLLPNNSRVIYKKQDLQKDQKDINKAIDKIEELKGRLELNIKDHSERHMKENTKDILEQMNNLIDSFEFQRNKIVDAIDSAKKTIGASKWFEFGGYILGASCFIGGISQLSFSTCGLFATAGLILGGTYSIYKSSNLTQKRKQLQDKISQINEILHKYEVNLQMMNQNFSKLANLKNKDIMIQVEDFKSEMARQQSQLESCRENIQNQVQNFEKCTVCKKPFEEGQKVDTFKSLYPIHSECFKKGKNKLEALPQLNSQVQDLEKQAPIENN</sequence>
<dbReference type="GO" id="GO:0007004">
    <property type="term" value="P:telomere maintenance via telomerase"/>
    <property type="evidence" value="ECO:0007669"/>
    <property type="project" value="TreeGrafter"/>
</dbReference>
<dbReference type="GO" id="GO:0006302">
    <property type="term" value="P:double-strand break repair"/>
    <property type="evidence" value="ECO:0007669"/>
    <property type="project" value="TreeGrafter"/>
</dbReference>
<dbReference type="GO" id="GO:0043047">
    <property type="term" value="F:single-stranded telomeric DNA binding"/>
    <property type="evidence" value="ECO:0007669"/>
    <property type="project" value="TreeGrafter"/>
</dbReference>
<evidence type="ECO:0000256" key="1">
    <source>
        <dbReference type="SAM" id="Coils"/>
    </source>
</evidence>
<feature type="transmembrane region" description="Helical" evidence="2">
    <location>
        <begin position="206"/>
        <end position="228"/>
    </location>
</feature>
<dbReference type="EMBL" id="RRYP01011082">
    <property type="protein sequence ID" value="TNV77972.1"/>
    <property type="molecule type" value="Genomic_DNA"/>
</dbReference>
<dbReference type="GO" id="GO:0000722">
    <property type="term" value="P:telomere maintenance via recombination"/>
    <property type="evidence" value="ECO:0007669"/>
    <property type="project" value="TreeGrafter"/>
</dbReference>
<keyword evidence="1" id="KW-0175">Coiled coil</keyword>
<protein>
    <submittedName>
        <fullName evidence="3">Uncharacterized protein</fullName>
    </submittedName>
</protein>
<reference evidence="3" key="1">
    <citation type="submission" date="2019-06" db="EMBL/GenBank/DDBJ databases">
        <authorList>
            <person name="Zheng W."/>
        </authorList>
    </citation>
    <scope>NUCLEOTIDE SEQUENCE</scope>
    <source>
        <strain evidence="3">QDHG01</strain>
    </source>
</reference>
<accession>A0A8J8T0S1</accession>
<evidence type="ECO:0000313" key="4">
    <source>
        <dbReference type="Proteomes" id="UP000785679"/>
    </source>
</evidence>
<keyword evidence="2" id="KW-0472">Membrane</keyword>
<dbReference type="PANTHER" id="PTHR18867:SF12">
    <property type="entry name" value="DNA REPAIR PROTEIN RAD50"/>
    <property type="match status" value="1"/>
</dbReference>
<feature type="coiled-coil region" evidence="1">
    <location>
        <begin position="230"/>
        <end position="307"/>
    </location>
</feature>
<proteinExistence type="predicted"/>